<dbReference type="SUPFAM" id="SSF52047">
    <property type="entry name" value="RNI-like"/>
    <property type="match status" value="1"/>
</dbReference>
<dbReference type="CDD" id="cd09293">
    <property type="entry name" value="AMN1"/>
    <property type="match status" value="1"/>
</dbReference>
<reference evidence="4" key="1">
    <citation type="journal article" date="2021" name="Open Biol.">
        <title>Shared evolutionary footprints suggest mitochondrial oxidative damage underlies multiple complex I losses in fungi.</title>
        <authorList>
            <person name="Schikora-Tamarit M.A."/>
            <person name="Marcet-Houben M."/>
            <person name="Nosek J."/>
            <person name="Gabaldon T."/>
        </authorList>
    </citation>
    <scope>NUCLEOTIDE SEQUENCE</scope>
    <source>
        <strain evidence="4">NCAIM Y.01608</strain>
    </source>
</reference>
<dbReference type="PANTHER" id="PTHR13318">
    <property type="entry name" value="PARTNER OF PAIRED, ISOFORM B-RELATED"/>
    <property type="match status" value="1"/>
</dbReference>
<organism evidence="4 5">
    <name type="scientific">Ogataea polymorpha</name>
    <dbReference type="NCBI Taxonomy" id="460523"/>
    <lineage>
        <taxon>Eukaryota</taxon>
        <taxon>Fungi</taxon>
        <taxon>Dikarya</taxon>
        <taxon>Ascomycota</taxon>
        <taxon>Saccharomycotina</taxon>
        <taxon>Pichiomycetes</taxon>
        <taxon>Pichiales</taxon>
        <taxon>Pichiaceae</taxon>
        <taxon>Ogataea</taxon>
    </lineage>
</organism>
<keyword evidence="5" id="KW-1185">Reference proteome</keyword>
<evidence type="ECO:0000259" key="3">
    <source>
        <dbReference type="Pfam" id="PF25372"/>
    </source>
</evidence>
<name>A0A9P8T4P4_9ASCO</name>
<feature type="domain" description="F-box/LRR-repeat protein 15-like leucin rich repeat" evidence="3">
    <location>
        <begin position="286"/>
        <end position="415"/>
    </location>
</feature>
<protein>
    <recommendedName>
        <fullName evidence="3">F-box/LRR-repeat protein 15-like leucin rich repeat domain-containing protein</fullName>
    </recommendedName>
</protein>
<feature type="compositionally biased region" description="Basic and acidic residues" evidence="2">
    <location>
        <begin position="22"/>
        <end position="34"/>
    </location>
</feature>
<comment type="caution">
    <text evidence="4">The sequence shown here is derived from an EMBL/GenBank/DDBJ whole genome shotgun (WGS) entry which is preliminary data.</text>
</comment>
<dbReference type="InterPro" id="IPR057207">
    <property type="entry name" value="FBXL15_LRR"/>
</dbReference>
<feature type="coiled-coil region" evidence="1">
    <location>
        <begin position="442"/>
        <end position="469"/>
    </location>
</feature>
<evidence type="ECO:0000256" key="2">
    <source>
        <dbReference type="SAM" id="MobiDB-lite"/>
    </source>
</evidence>
<dbReference type="GO" id="GO:0019005">
    <property type="term" value="C:SCF ubiquitin ligase complex"/>
    <property type="evidence" value="ECO:0007669"/>
    <property type="project" value="TreeGrafter"/>
</dbReference>
<keyword evidence="1" id="KW-0175">Coiled coil</keyword>
<dbReference type="Gene3D" id="3.80.10.10">
    <property type="entry name" value="Ribonuclease Inhibitor"/>
    <property type="match status" value="1"/>
</dbReference>
<dbReference type="Proteomes" id="UP000788993">
    <property type="component" value="Unassembled WGS sequence"/>
</dbReference>
<dbReference type="GO" id="GO:0031146">
    <property type="term" value="P:SCF-dependent proteasomal ubiquitin-dependent protein catabolic process"/>
    <property type="evidence" value="ECO:0007669"/>
    <property type="project" value="TreeGrafter"/>
</dbReference>
<reference evidence="4" key="2">
    <citation type="submission" date="2021-01" db="EMBL/GenBank/DDBJ databases">
        <authorList>
            <person name="Schikora-Tamarit M.A."/>
        </authorList>
    </citation>
    <scope>NUCLEOTIDE SEQUENCE</scope>
    <source>
        <strain evidence="4">NCAIM Y.01608</strain>
    </source>
</reference>
<dbReference type="InterPro" id="IPR006553">
    <property type="entry name" value="Leu-rich_rpt_Cys-con_subtyp"/>
</dbReference>
<dbReference type="AlphaFoldDB" id="A0A9P8T4P4"/>
<dbReference type="InterPro" id="IPR032675">
    <property type="entry name" value="LRR_dom_sf"/>
</dbReference>
<dbReference type="Pfam" id="PF25372">
    <property type="entry name" value="DUF7885"/>
    <property type="match status" value="1"/>
</dbReference>
<proteinExistence type="predicted"/>
<gene>
    <name evidence="4" type="ORF">OGATHE_004100</name>
</gene>
<accession>A0A9P8T4P4</accession>
<dbReference type="SMART" id="SM00367">
    <property type="entry name" value="LRR_CC"/>
    <property type="match status" value="3"/>
</dbReference>
<evidence type="ECO:0000256" key="1">
    <source>
        <dbReference type="SAM" id="Coils"/>
    </source>
</evidence>
<dbReference type="PANTHER" id="PTHR13318:SF95">
    <property type="entry name" value="F-BOX PROTEIN YLR352W"/>
    <property type="match status" value="1"/>
</dbReference>
<feature type="region of interest" description="Disordered" evidence="2">
    <location>
        <begin position="1"/>
        <end position="34"/>
    </location>
</feature>
<dbReference type="EMBL" id="JAEUBD010001178">
    <property type="protein sequence ID" value="KAH3665285.1"/>
    <property type="molecule type" value="Genomic_DNA"/>
</dbReference>
<evidence type="ECO:0000313" key="4">
    <source>
        <dbReference type="EMBL" id="KAH3665285.1"/>
    </source>
</evidence>
<sequence length="511" mass="57926">MWDLAQQYPDTTPEPSPLHVTRARERRSSLVDHRPLKRASSLSFRIHTPCDYSSGASMTSYTSSTSLSSLGSLSSSAKQLIMSRKTSPRHPARLKTRFFSPFHSTNTSPVSPRLLETVEKLSIDNDAHPIFEIPEIVNLILHYVGHDDRDRVPTEHAPVRKPPMSLNHAKLIHGEQGEKVWQRTLSTSSTAPPTGNLHNCLLVNKLWHSLTLEVLQENLYFDSDLKLMNYSPQRIAAPKSFVLHKLKSTQQSHLASLHINPVNIEWLEFYICPKLLPSPHLYTAKLKKLVLPGSKVVDDEYLQQIAPLMPNLVHLDLRACERITDAGLYAIGTHCPKIETLNCGRHTKGILVTDASISHIVANCNLKTLGVAGCGVSDAILWSLAYQKGHQLERLSLNSCWRLTDAGISSVLMMDRFPRLAVLEIRRLTGLQQLRPIVEFKKRQMRRRIAVLVEACEDLEARLRAEERSLDLEISTRIFEDISEWLNGDDLQDQIEERNLQQFVQRRSVLV</sequence>
<evidence type="ECO:0000313" key="5">
    <source>
        <dbReference type="Proteomes" id="UP000788993"/>
    </source>
</evidence>